<evidence type="ECO:0000259" key="1">
    <source>
        <dbReference type="SMART" id="SM00530"/>
    </source>
</evidence>
<evidence type="ECO:0000313" key="3">
    <source>
        <dbReference type="Proteomes" id="UP001551695"/>
    </source>
</evidence>
<dbReference type="InterPro" id="IPR043917">
    <property type="entry name" value="DUF5753"/>
</dbReference>
<organism evidence="2 3">
    <name type="scientific">Nocardia aurea</name>
    <dbReference type="NCBI Taxonomy" id="2144174"/>
    <lineage>
        <taxon>Bacteria</taxon>
        <taxon>Bacillati</taxon>
        <taxon>Actinomycetota</taxon>
        <taxon>Actinomycetes</taxon>
        <taxon>Mycobacteriales</taxon>
        <taxon>Nocardiaceae</taxon>
        <taxon>Nocardia</taxon>
    </lineage>
</organism>
<proteinExistence type="predicted"/>
<dbReference type="InterPro" id="IPR001387">
    <property type="entry name" value="Cro/C1-type_HTH"/>
</dbReference>
<dbReference type="SMART" id="SM00530">
    <property type="entry name" value="HTH_XRE"/>
    <property type="match status" value="1"/>
</dbReference>
<comment type="caution">
    <text evidence="2">The sequence shown here is derived from an EMBL/GenBank/DDBJ whole genome shotgun (WGS) entry which is preliminary data.</text>
</comment>
<sequence length="287" mass="31942">MAPTSPTVAGWELVLRIRQRVNELGLTSREIQKTLGIGPTYWSQITNYKGVLAENKLDQLAALLEFPAGERRELVELRGLAKERGWWNRYSALFDEGTLRYLGLEAGATHVKSYESSVVPALLQTEDYIRALMTSTVAARPAEAEELVRARLERQQRLRGEHPVLLTVVLGQAALMQQVGGVEVQRAQLRALVSAIEDLAGTVDIRVIPFEVDTAAAVNAATFTVLEFASERLPTIGRLESATWSELIEEPRIVEQLKYQYLRARSSALELEDSVALIEEIERGMTG</sequence>
<reference evidence="2 3" key="1">
    <citation type="submission" date="2024-06" db="EMBL/GenBank/DDBJ databases">
        <title>The Natural Products Discovery Center: Release of the First 8490 Sequenced Strains for Exploring Actinobacteria Biosynthetic Diversity.</title>
        <authorList>
            <person name="Kalkreuter E."/>
            <person name="Kautsar S.A."/>
            <person name="Yang D."/>
            <person name="Bader C.D."/>
            <person name="Teijaro C.N."/>
            <person name="Fluegel L."/>
            <person name="Davis C.M."/>
            <person name="Simpson J.R."/>
            <person name="Lauterbach L."/>
            <person name="Steele A.D."/>
            <person name="Gui C."/>
            <person name="Meng S."/>
            <person name="Li G."/>
            <person name="Viehrig K."/>
            <person name="Ye F."/>
            <person name="Su P."/>
            <person name="Kiefer A.F."/>
            <person name="Nichols A."/>
            <person name="Cepeda A.J."/>
            <person name="Yan W."/>
            <person name="Fan B."/>
            <person name="Jiang Y."/>
            <person name="Adhikari A."/>
            <person name="Zheng C.-J."/>
            <person name="Schuster L."/>
            <person name="Cowan T.M."/>
            <person name="Smanski M.J."/>
            <person name="Chevrette M.G."/>
            <person name="De Carvalho L.P.S."/>
            <person name="Shen B."/>
        </authorList>
    </citation>
    <scope>NUCLEOTIDE SEQUENCE [LARGE SCALE GENOMIC DNA]</scope>
    <source>
        <strain evidence="2 3">NPDC050403</strain>
    </source>
</reference>
<name>A0ABV3FM29_9NOCA</name>
<dbReference type="CDD" id="cd00093">
    <property type="entry name" value="HTH_XRE"/>
    <property type="match status" value="1"/>
</dbReference>
<evidence type="ECO:0000313" key="2">
    <source>
        <dbReference type="EMBL" id="MEV0706478.1"/>
    </source>
</evidence>
<feature type="domain" description="HTH cro/C1-type" evidence="1">
    <location>
        <begin position="16"/>
        <end position="71"/>
    </location>
</feature>
<dbReference type="Proteomes" id="UP001551695">
    <property type="component" value="Unassembled WGS sequence"/>
</dbReference>
<dbReference type="RefSeq" id="WP_109526325.1">
    <property type="nucleotide sequence ID" value="NZ_JBEXKW010000017.1"/>
</dbReference>
<accession>A0ABV3FM29</accession>
<keyword evidence="3" id="KW-1185">Reference proteome</keyword>
<protein>
    <submittedName>
        <fullName evidence="2">Scr1 family TA system antitoxin-like transcriptional regulator</fullName>
    </submittedName>
</protein>
<dbReference type="EMBL" id="JBFAKC010000001">
    <property type="protein sequence ID" value="MEV0706478.1"/>
    <property type="molecule type" value="Genomic_DNA"/>
</dbReference>
<gene>
    <name evidence="2" type="ORF">AB0I48_02840</name>
</gene>
<dbReference type="Pfam" id="PF19054">
    <property type="entry name" value="DUF5753"/>
    <property type="match status" value="1"/>
</dbReference>